<accession>F3FC54</accession>
<dbReference type="HOGENOM" id="CLU_3390950_0_0_6"/>
<dbReference type="EMBL" id="AEAH01000070">
    <property type="protein sequence ID" value="EGH27790.1"/>
    <property type="molecule type" value="Genomic_DNA"/>
</dbReference>
<protein>
    <submittedName>
        <fullName evidence="1">Uncharacterized protein</fullName>
    </submittedName>
</protein>
<organism evidence="1 2">
    <name type="scientific">Pseudomonas syringae pv. japonica str. M301072</name>
    <dbReference type="NCBI Taxonomy" id="629262"/>
    <lineage>
        <taxon>Bacteria</taxon>
        <taxon>Pseudomonadati</taxon>
        <taxon>Pseudomonadota</taxon>
        <taxon>Gammaproteobacteria</taxon>
        <taxon>Pseudomonadales</taxon>
        <taxon>Pseudomonadaceae</taxon>
        <taxon>Pseudomonas</taxon>
        <taxon>Pseudomonas syringae</taxon>
    </lineage>
</organism>
<reference evidence="1 2" key="1">
    <citation type="journal article" date="2011" name="PLoS Pathog.">
        <title>Dynamic evolution of pathogenicity revealed by sequencing and comparative genomics of 19 Pseudomonas syringae isolates.</title>
        <authorList>
            <person name="Baltrus D.A."/>
            <person name="Nishimura M.T."/>
            <person name="Romanchuk A."/>
            <person name="Chang J.H."/>
            <person name="Mukhtar M.S."/>
            <person name="Cherkis K."/>
            <person name="Roach J."/>
            <person name="Grant S.R."/>
            <person name="Jones C.D."/>
            <person name="Dangl J.L."/>
        </authorList>
    </citation>
    <scope>NUCLEOTIDE SEQUENCE [LARGE SCALE GENOMIC DNA]</scope>
    <source>
        <strain evidence="2">M301072PT</strain>
    </source>
</reference>
<gene>
    <name evidence="1" type="ORF">PSYJA_01644</name>
</gene>
<sequence length="32" mass="3437">MRGAACTALLALLLDGLVILASRLWLERGLAR</sequence>
<evidence type="ECO:0000313" key="1">
    <source>
        <dbReference type="EMBL" id="EGH27790.1"/>
    </source>
</evidence>
<dbReference type="Proteomes" id="UP000004471">
    <property type="component" value="Unassembled WGS sequence"/>
</dbReference>
<evidence type="ECO:0000313" key="2">
    <source>
        <dbReference type="Proteomes" id="UP000004471"/>
    </source>
</evidence>
<comment type="caution">
    <text evidence="1">The sequence shown here is derived from an EMBL/GenBank/DDBJ whole genome shotgun (WGS) entry which is preliminary data.</text>
</comment>
<name>F3FC54_PSESX</name>
<proteinExistence type="predicted"/>
<dbReference type="AlphaFoldDB" id="F3FC54"/>